<dbReference type="PROSITE" id="PS00463">
    <property type="entry name" value="ZN2_CY6_FUNGAL_1"/>
    <property type="match status" value="1"/>
</dbReference>
<dbReference type="Gene3D" id="4.10.240.10">
    <property type="entry name" value="Zn(2)-C6 fungal-type DNA-binding domain"/>
    <property type="match status" value="1"/>
</dbReference>
<dbReference type="SUPFAM" id="SSF57701">
    <property type="entry name" value="Zn2/Cys6 DNA-binding domain"/>
    <property type="match status" value="1"/>
</dbReference>
<dbReference type="InterPro" id="IPR001138">
    <property type="entry name" value="Zn2Cys6_DnaBD"/>
</dbReference>
<dbReference type="InterPro" id="IPR021858">
    <property type="entry name" value="Fun_TF"/>
</dbReference>
<name>A0A6A5X7R1_9PLEO</name>
<evidence type="ECO:0000259" key="4">
    <source>
        <dbReference type="PROSITE" id="PS50048"/>
    </source>
</evidence>
<feature type="transmembrane region" description="Helical" evidence="3">
    <location>
        <begin position="175"/>
        <end position="193"/>
    </location>
</feature>
<dbReference type="InterPro" id="IPR036864">
    <property type="entry name" value="Zn2-C6_fun-type_DNA-bd_sf"/>
</dbReference>
<dbReference type="PROSITE" id="PS50048">
    <property type="entry name" value="ZN2_CY6_FUNGAL_2"/>
    <property type="match status" value="1"/>
</dbReference>
<accession>A0A6A5X7R1</accession>
<dbReference type="Pfam" id="PF11951">
    <property type="entry name" value="Fungal_trans_2"/>
    <property type="match status" value="1"/>
</dbReference>
<keyword evidence="6" id="KW-1185">Reference proteome</keyword>
<keyword evidence="3" id="KW-0472">Membrane</keyword>
<dbReference type="GO" id="GO:0008270">
    <property type="term" value="F:zinc ion binding"/>
    <property type="evidence" value="ECO:0007669"/>
    <property type="project" value="InterPro"/>
</dbReference>
<dbReference type="AlphaFoldDB" id="A0A6A5X7R1"/>
<evidence type="ECO:0000256" key="1">
    <source>
        <dbReference type="ARBA" id="ARBA00004123"/>
    </source>
</evidence>
<dbReference type="GO" id="GO:0000981">
    <property type="term" value="F:DNA-binding transcription factor activity, RNA polymerase II-specific"/>
    <property type="evidence" value="ECO:0007669"/>
    <property type="project" value="InterPro"/>
</dbReference>
<dbReference type="RefSeq" id="XP_033377299.1">
    <property type="nucleotide sequence ID" value="XM_033532839.1"/>
</dbReference>
<reference evidence="5" key="1">
    <citation type="journal article" date="2020" name="Stud. Mycol.">
        <title>101 Dothideomycetes genomes: a test case for predicting lifestyles and emergence of pathogens.</title>
        <authorList>
            <person name="Haridas S."/>
            <person name="Albert R."/>
            <person name="Binder M."/>
            <person name="Bloem J."/>
            <person name="Labutti K."/>
            <person name="Salamov A."/>
            <person name="Andreopoulos B."/>
            <person name="Baker S."/>
            <person name="Barry K."/>
            <person name="Bills G."/>
            <person name="Bluhm B."/>
            <person name="Cannon C."/>
            <person name="Castanera R."/>
            <person name="Culley D."/>
            <person name="Daum C."/>
            <person name="Ezra D."/>
            <person name="Gonzalez J."/>
            <person name="Henrissat B."/>
            <person name="Kuo A."/>
            <person name="Liang C."/>
            <person name="Lipzen A."/>
            <person name="Lutzoni F."/>
            <person name="Magnuson J."/>
            <person name="Mondo S."/>
            <person name="Nolan M."/>
            <person name="Ohm R."/>
            <person name="Pangilinan J."/>
            <person name="Park H.-J."/>
            <person name="Ramirez L."/>
            <person name="Alfaro M."/>
            <person name="Sun H."/>
            <person name="Tritt A."/>
            <person name="Yoshinaga Y."/>
            <person name="Zwiers L.-H."/>
            <person name="Turgeon B."/>
            <person name="Goodwin S."/>
            <person name="Spatafora J."/>
            <person name="Crous P."/>
            <person name="Grigoriev I."/>
        </authorList>
    </citation>
    <scope>NUCLEOTIDE SEQUENCE</scope>
    <source>
        <strain evidence="5">CBS 175.79</strain>
    </source>
</reference>
<keyword evidence="3" id="KW-1133">Transmembrane helix</keyword>
<protein>
    <recommendedName>
        <fullName evidence="4">Zn(2)-C6 fungal-type domain-containing protein</fullName>
    </recommendedName>
</protein>
<dbReference type="PANTHER" id="PTHR37534">
    <property type="entry name" value="TRANSCRIPTIONAL ACTIVATOR PROTEIN UGA3"/>
    <property type="match status" value="1"/>
</dbReference>
<comment type="subcellular location">
    <subcellularLocation>
        <location evidence="1">Nucleus</location>
    </subcellularLocation>
</comment>
<gene>
    <name evidence="5" type="ORF">BU24DRAFT_474404</name>
</gene>
<evidence type="ECO:0000256" key="3">
    <source>
        <dbReference type="SAM" id="Phobius"/>
    </source>
</evidence>
<dbReference type="Proteomes" id="UP000799778">
    <property type="component" value="Unassembled WGS sequence"/>
</dbReference>
<dbReference type="CDD" id="cd00067">
    <property type="entry name" value="GAL4"/>
    <property type="match status" value="1"/>
</dbReference>
<keyword evidence="3" id="KW-0812">Transmembrane</keyword>
<dbReference type="OrthoDB" id="4137815at2759"/>
<proteinExistence type="predicted"/>
<feature type="domain" description="Zn(2)-C6 fungal-type" evidence="4">
    <location>
        <begin position="7"/>
        <end position="40"/>
    </location>
</feature>
<evidence type="ECO:0000256" key="2">
    <source>
        <dbReference type="ARBA" id="ARBA00023242"/>
    </source>
</evidence>
<evidence type="ECO:0000313" key="6">
    <source>
        <dbReference type="Proteomes" id="UP000799778"/>
    </source>
</evidence>
<keyword evidence="2" id="KW-0539">Nucleus</keyword>
<dbReference type="GeneID" id="54290236"/>
<dbReference type="GO" id="GO:0005634">
    <property type="term" value="C:nucleus"/>
    <property type="evidence" value="ECO:0007669"/>
    <property type="project" value="UniProtKB-SubCell"/>
</dbReference>
<organism evidence="5 6">
    <name type="scientific">Aaosphaeria arxii CBS 175.79</name>
    <dbReference type="NCBI Taxonomy" id="1450172"/>
    <lineage>
        <taxon>Eukaryota</taxon>
        <taxon>Fungi</taxon>
        <taxon>Dikarya</taxon>
        <taxon>Ascomycota</taxon>
        <taxon>Pezizomycotina</taxon>
        <taxon>Dothideomycetes</taxon>
        <taxon>Pleosporomycetidae</taxon>
        <taxon>Pleosporales</taxon>
        <taxon>Pleosporales incertae sedis</taxon>
        <taxon>Aaosphaeria</taxon>
    </lineage>
</organism>
<sequence>MEAKRTACEECRKVKERCSFPVDDRESQTCCRCQRLGKPCFTAAKSRTGRPRKLNDISTVPRTGAQFVWSPCDIPASNQAAVPKIAPGDMVFMEFIFRESTFVESFTLDPVFSQGMLTHLFESVHIAPAFLSDVFVACGKRYFKIHFGDSSGDGEIAFENSARAVRALRKASEQIDLVIVLTLGLGIITFDLMTSGLHAHEVCRFTLFAASTLQTPSVGSAGILSGLYLPFYFLDAFNCIIKRQIPVTKGPNKNNGDVDQYMGVCAPLLPHLYKMCAISPSLKYSTSPEHTHQLKAQLTHLEHNVRAWTPSLPAVHSNLISPRLSRIMVMQARIHRAALLLVIHRLQHPFGTSDSTALGMARNILSQIDTIYEPSISTSPSNFESPPSEYRLNFPFLVAAVEIMDEGERQVVLNKASTVVSKRLYNNLERMLEVFLEYVWMRRDGGGGGVWFDWVAEGPPVVIF</sequence>
<feature type="transmembrane region" description="Helical" evidence="3">
    <location>
        <begin position="213"/>
        <end position="234"/>
    </location>
</feature>
<dbReference type="EMBL" id="ML978080">
    <property type="protein sequence ID" value="KAF2008960.1"/>
    <property type="molecule type" value="Genomic_DNA"/>
</dbReference>
<evidence type="ECO:0000313" key="5">
    <source>
        <dbReference type="EMBL" id="KAF2008960.1"/>
    </source>
</evidence>
<dbReference type="PANTHER" id="PTHR37534:SF46">
    <property type="entry name" value="ZN(II)2CYS6 TRANSCRIPTION FACTOR (EUROFUNG)"/>
    <property type="match status" value="1"/>
</dbReference>